<comment type="caution">
    <text evidence="1">The sequence shown here is derived from an EMBL/GenBank/DDBJ whole genome shotgun (WGS) entry which is preliminary data.</text>
</comment>
<protein>
    <submittedName>
        <fullName evidence="1">Uncharacterized protein</fullName>
    </submittedName>
</protein>
<evidence type="ECO:0000313" key="2">
    <source>
        <dbReference type="Proteomes" id="UP000253805"/>
    </source>
</evidence>
<reference evidence="1 2" key="1">
    <citation type="journal article" date="2018" name="Elife">
        <title>Discovery and characterization of a prevalent human gut bacterial enzyme sufficient for the inactivation of a family of plant toxins.</title>
        <authorList>
            <person name="Koppel N."/>
            <person name="Bisanz J.E."/>
            <person name="Pandelia M.E."/>
            <person name="Turnbaugh P.J."/>
            <person name="Balskus E.P."/>
        </authorList>
    </citation>
    <scope>NUCLEOTIDE SEQUENCE [LARGE SCALE GENOMIC DNA]</scope>
    <source>
        <strain evidence="1 2">OB21 GAM 11</strain>
    </source>
</reference>
<name>A0A369P5I0_9ACTN</name>
<gene>
    <name evidence="1" type="ORF">C1850_07085</name>
</gene>
<sequence>MDAKATDLARIQETFDLVTETQGQISCLGITEVRFKDPAMDVDRLFLEAIMNRVLRITEGSARSATKLLRTTTSSVEPSGAFVIGSLTTTAMKLGLELEATRF</sequence>
<dbReference type="Proteomes" id="UP000253805">
    <property type="component" value="Unassembled WGS sequence"/>
</dbReference>
<dbReference type="RefSeq" id="WP_114539263.1">
    <property type="nucleotide sequence ID" value="NZ_DBFWAD010000046.1"/>
</dbReference>
<proteinExistence type="predicted"/>
<dbReference type="EMBL" id="PPUT01000016">
    <property type="protein sequence ID" value="RDC43976.1"/>
    <property type="molecule type" value="Genomic_DNA"/>
</dbReference>
<organism evidence="1 2">
    <name type="scientific">Adlercreutzia equolifaciens subsp. celatus</name>
    <dbReference type="NCBI Taxonomy" id="394340"/>
    <lineage>
        <taxon>Bacteria</taxon>
        <taxon>Bacillati</taxon>
        <taxon>Actinomycetota</taxon>
        <taxon>Coriobacteriia</taxon>
        <taxon>Eggerthellales</taxon>
        <taxon>Eggerthellaceae</taxon>
        <taxon>Adlercreutzia</taxon>
    </lineage>
</organism>
<evidence type="ECO:0000313" key="1">
    <source>
        <dbReference type="EMBL" id="RDC43976.1"/>
    </source>
</evidence>
<dbReference type="AlphaFoldDB" id="A0A369P5I0"/>
<accession>A0A369P5I0</accession>